<dbReference type="SUPFAM" id="SSF53383">
    <property type="entry name" value="PLP-dependent transferases"/>
    <property type="match status" value="1"/>
</dbReference>
<dbReference type="Pfam" id="PF09029">
    <property type="entry name" value="Preseq_ALAS"/>
    <property type="match status" value="1"/>
</dbReference>
<dbReference type="Proteomes" id="UP001642540">
    <property type="component" value="Unassembled WGS sequence"/>
</dbReference>
<dbReference type="Gene3D" id="3.40.640.10">
    <property type="entry name" value="Type I PLP-dependent aspartate aminotransferase-like (Major domain)"/>
    <property type="match status" value="1"/>
</dbReference>
<dbReference type="CDD" id="cd06454">
    <property type="entry name" value="KBL_like"/>
    <property type="match status" value="1"/>
</dbReference>
<dbReference type="InterPro" id="IPR050087">
    <property type="entry name" value="AON_synthase_class-II"/>
</dbReference>
<dbReference type="PANTHER" id="PTHR13693:SF102">
    <property type="entry name" value="2-AMINO-3-KETOBUTYRATE COENZYME A LIGASE, MITOCHONDRIAL"/>
    <property type="match status" value="1"/>
</dbReference>
<evidence type="ECO:0000259" key="7">
    <source>
        <dbReference type="Pfam" id="PF09029"/>
    </source>
</evidence>
<reference evidence="8 9" key="1">
    <citation type="submission" date="2024-08" db="EMBL/GenBank/DDBJ databases">
        <authorList>
            <person name="Cucini C."/>
            <person name="Frati F."/>
        </authorList>
    </citation>
    <scope>NUCLEOTIDE SEQUENCE [LARGE SCALE GENOMIC DNA]</scope>
</reference>
<comment type="caution">
    <text evidence="8">The sequence shown here is derived from an EMBL/GenBank/DDBJ whole genome shotgun (WGS) entry which is preliminary data.</text>
</comment>
<dbReference type="InterPro" id="IPR015424">
    <property type="entry name" value="PyrdxlP-dep_Trfase"/>
</dbReference>
<dbReference type="EMBL" id="CAXLJM020000075">
    <property type="protein sequence ID" value="CAL8128991.1"/>
    <property type="molecule type" value="Genomic_DNA"/>
</dbReference>
<dbReference type="InterPro" id="IPR015422">
    <property type="entry name" value="PyrdxlP-dep_Trfase_small"/>
</dbReference>
<evidence type="ECO:0000259" key="6">
    <source>
        <dbReference type="Pfam" id="PF00155"/>
    </source>
</evidence>
<evidence type="ECO:0000256" key="5">
    <source>
        <dbReference type="RuleBase" id="RU910713"/>
    </source>
</evidence>
<dbReference type="Pfam" id="PF00155">
    <property type="entry name" value="Aminotran_1_2"/>
    <property type="match status" value="1"/>
</dbReference>
<dbReference type="InterPro" id="IPR010961">
    <property type="entry name" value="4pyrrol_synth_NH2levulA_synth"/>
</dbReference>
<keyword evidence="4 5" id="KW-0012">Acyltransferase</keyword>
<evidence type="ECO:0000313" key="8">
    <source>
        <dbReference type="EMBL" id="CAL8128991.1"/>
    </source>
</evidence>
<dbReference type="NCBIfam" id="TIGR01821">
    <property type="entry name" value="5aminolev_synth"/>
    <property type="match status" value="1"/>
</dbReference>
<dbReference type="InterPro" id="IPR015118">
    <property type="entry name" value="5aminolev_synth_preseq"/>
</dbReference>
<organism evidence="8 9">
    <name type="scientific">Orchesella dallaii</name>
    <dbReference type="NCBI Taxonomy" id="48710"/>
    <lineage>
        <taxon>Eukaryota</taxon>
        <taxon>Metazoa</taxon>
        <taxon>Ecdysozoa</taxon>
        <taxon>Arthropoda</taxon>
        <taxon>Hexapoda</taxon>
        <taxon>Collembola</taxon>
        <taxon>Entomobryomorpha</taxon>
        <taxon>Entomobryoidea</taxon>
        <taxon>Orchesellidae</taxon>
        <taxon>Orchesellinae</taxon>
        <taxon>Orchesella</taxon>
    </lineage>
</organism>
<feature type="domain" description="Aminotransferase class I/classII large" evidence="6">
    <location>
        <begin position="133"/>
        <end position="476"/>
    </location>
</feature>
<keyword evidence="5" id="KW-0663">Pyridoxal phosphate</keyword>
<gene>
    <name evidence="8" type="ORF">ODALV1_LOCUS22750</name>
</gene>
<evidence type="ECO:0000256" key="2">
    <source>
        <dbReference type="ARBA" id="ARBA00008392"/>
    </source>
</evidence>
<dbReference type="EC" id="2.3.1.37" evidence="5"/>
<comment type="catalytic activity">
    <reaction evidence="5">
        <text>succinyl-CoA + glycine + H(+) = 5-aminolevulinate + CO2 + CoA</text>
        <dbReference type="Rhea" id="RHEA:12921"/>
        <dbReference type="ChEBI" id="CHEBI:15378"/>
        <dbReference type="ChEBI" id="CHEBI:16526"/>
        <dbReference type="ChEBI" id="CHEBI:57287"/>
        <dbReference type="ChEBI" id="CHEBI:57292"/>
        <dbReference type="ChEBI" id="CHEBI:57305"/>
        <dbReference type="ChEBI" id="CHEBI:356416"/>
        <dbReference type="EC" id="2.3.1.37"/>
    </reaction>
</comment>
<evidence type="ECO:0000256" key="1">
    <source>
        <dbReference type="ARBA" id="ARBA00001933"/>
    </source>
</evidence>
<keyword evidence="3 5" id="KW-0808">Transferase</keyword>
<feature type="domain" description="5-aminolevulinate synthase presequence" evidence="7">
    <location>
        <begin position="3"/>
        <end position="77"/>
    </location>
</feature>
<proteinExistence type="inferred from homology"/>
<dbReference type="PANTHER" id="PTHR13693">
    <property type="entry name" value="CLASS II AMINOTRANSFERASE/8-AMINO-7-OXONONANOATE SYNTHASE"/>
    <property type="match status" value="1"/>
</dbReference>
<evidence type="ECO:0000313" key="9">
    <source>
        <dbReference type="Proteomes" id="UP001642540"/>
    </source>
</evidence>
<dbReference type="Gene3D" id="3.90.1150.10">
    <property type="entry name" value="Aspartate Aminotransferase, domain 1"/>
    <property type="match status" value="1"/>
</dbReference>
<comment type="pathway">
    <text evidence="5">Porphyrin-containing compound metabolism; protoporphyrin-IX biosynthesis; 5-aminolevulinate from glycine: step 1/1.</text>
</comment>
<keyword evidence="5" id="KW-0350">Heme biosynthesis</keyword>
<protein>
    <recommendedName>
        <fullName evidence="5">5-aminolevulinate synthase</fullName>
        <ecNumber evidence="5">2.3.1.37</ecNumber>
    </recommendedName>
    <alternativeName>
        <fullName evidence="5">5-aminolevulinic acid synthase</fullName>
    </alternativeName>
    <alternativeName>
        <fullName evidence="5">Delta-ALA synthase</fullName>
    </alternativeName>
    <alternativeName>
        <fullName evidence="5">Delta-aminolevulinate synthase</fullName>
    </alternativeName>
</protein>
<accession>A0ABP1RJ04</accession>
<keyword evidence="9" id="KW-1185">Reference proteome</keyword>
<sequence length="541" mass="59788">MPCPFITRLPTTFIKQHGWNLVTKFGKQCPVFSRILTTAPAAASLAHAPMTEHHDGFRADAGDVFANQCPFLKSAYRLAASMKPKDSFNYEQFFQSQINKKKEDHSYRVFKKVLRSASNFPTGNEYSWGERPITVWCSNDYLGMSCHPEVKLAVSDALEQHGAGAGGTRNISGNTIFHEQLELELASLHQKPSALLFTSCYVANDSTLFTLARSLPGCHIFSDAGNHASMIQGIRNSGVPKHIFRHNDPSHLEELLKPMDNSIPKIVAFETVHSMTGAVCPLEELCHVAHKYGAITYVDEVHAVGLYGRSGAGIGEQEGLLDEMDVISGTLGKAFGNIGGYIAGSEALVDMIRSYAAGFIFTTSLPPTVLAGALTAVRILRGEEGRELRRRHQENVSYLRRRLIKEGISVEHAPSHIIPVFIGDPSLSSMLSDVLLKRKGHYVQAINYPTVPRGEEKLRIAVTPHHTVEMMDEFVADLVEVWKDMGIPLEEKEYTFRAKECIRCKKLLPKVATSVWKTCEDQGGISYLCNIPSCPQVTVCG</sequence>
<dbReference type="InterPro" id="IPR015421">
    <property type="entry name" value="PyrdxlP-dep_Trfase_major"/>
</dbReference>
<comment type="similarity">
    <text evidence="2 5">Belongs to the class-II pyridoxal-phosphate-dependent aminotransferase family.</text>
</comment>
<dbReference type="InterPro" id="IPR004839">
    <property type="entry name" value="Aminotransferase_I/II_large"/>
</dbReference>
<evidence type="ECO:0000256" key="3">
    <source>
        <dbReference type="ARBA" id="ARBA00022679"/>
    </source>
</evidence>
<evidence type="ECO:0000256" key="4">
    <source>
        <dbReference type="ARBA" id="ARBA00023315"/>
    </source>
</evidence>
<comment type="cofactor">
    <cofactor evidence="1 5">
        <name>pyridoxal 5'-phosphate</name>
        <dbReference type="ChEBI" id="CHEBI:597326"/>
    </cofactor>
</comment>
<name>A0ABP1RJ04_9HEXA</name>